<dbReference type="Proteomes" id="UP001501563">
    <property type="component" value="Unassembled WGS sequence"/>
</dbReference>
<accession>A0ABP7L957</accession>
<keyword evidence="1" id="KW-0732">Signal</keyword>
<organism evidence="2 3">
    <name type="scientific">Streptomyces lannensis</name>
    <dbReference type="NCBI Taxonomy" id="766498"/>
    <lineage>
        <taxon>Bacteria</taxon>
        <taxon>Bacillati</taxon>
        <taxon>Actinomycetota</taxon>
        <taxon>Actinomycetes</taxon>
        <taxon>Kitasatosporales</taxon>
        <taxon>Streptomycetaceae</taxon>
        <taxon>Streptomyces</taxon>
    </lineage>
</organism>
<protein>
    <submittedName>
        <fullName evidence="2">Uncharacterized protein</fullName>
    </submittedName>
</protein>
<evidence type="ECO:0000256" key="1">
    <source>
        <dbReference type="SAM" id="SignalP"/>
    </source>
</evidence>
<feature type="signal peptide" evidence="1">
    <location>
        <begin position="1"/>
        <end position="32"/>
    </location>
</feature>
<evidence type="ECO:0000313" key="2">
    <source>
        <dbReference type="EMBL" id="GAA3896191.1"/>
    </source>
</evidence>
<reference evidence="3" key="1">
    <citation type="journal article" date="2019" name="Int. J. Syst. Evol. Microbiol.">
        <title>The Global Catalogue of Microorganisms (GCM) 10K type strain sequencing project: providing services to taxonomists for standard genome sequencing and annotation.</title>
        <authorList>
            <consortium name="The Broad Institute Genomics Platform"/>
            <consortium name="The Broad Institute Genome Sequencing Center for Infectious Disease"/>
            <person name="Wu L."/>
            <person name="Ma J."/>
        </authorList>
    </citation>
    <scope>NUCLEOTIDE SEQUENCE [LARGE SCALE GENOMIC DNA]</scope>
    <source>
        <strain evidence="3">JCM 16578</strain>
    </source>
</reference>
<dbReference type="EMBL" id="BAAAZA010000035">
    <property type="protein sequence ID" value="GAA3896191.1"/>
    <property type="molecule type" value="Genomic_DNA"/>
</dbReference>
<proteinExistence type="predicted"/>
<gene>
    <name evidence="2" type="ORF">GCM10022207_75610</name>
</gene>
<sequence>MTDRFKRAAALGAAAVALTSGALFGAVGTASAAPSHHPGPDHGRHCSIGRGYWTQTWIPGRYEHRHWRPGHVQRVWHPGHRDCRR</sequence>
<comment type="caution">
    <text evidence="2">The sequence shown here is derived from an EMBL/GenBank/DDBJ whole genome shotgun (WGS) entry which is preliminary data.</text>
</comment>
<dbReference type="RefSeq" id="WP_345553586.1">
    <property type="nucleotide sequence ID" value="NZ_BAAAZA010000035.1"/>
</dbReference>
<name>A0ABP7L957_9ACTN</name>
<keyword evidence="3" id="KW-1185">Reference proteome</keyword>
<evidence type="ECO:0000313" key="3">
    <source>
        <dbReference type="Proteomes" id="UP001501563"/>
    </source>
</evidence>
<feature type="chain" id="PRO_5045434704" evidence="1">
    <location>
        <begin position="33"/>
        <end position="85"/>
    </location>
</feature>